<dbReference type="InterPro" id="IPR050216">
    <property type="entry name" value="LRR_domain-containing"/>
</dbReference>
<evidence type="ECO:0000256" key="1">
    <source>
        <dbReference type="ARBA" id="ARBA00022614"/>
    </source>
</evidence>
<keyword evidence="4" id="KW-1185">Reference proteome</keyword>
<keyword evidence="1" id="KW-0433">Leucine-rich repeat</keyword>
<evidence type="ECO:0000313" key="3">
    <source>
        <dbReference type="EMBL" id="MVZ60529.1"/>
    </source>
</evidence>
<protein>
    <submittedName>
        <fullName evidence="3">DUF1963 domain-containing protein</fullName>
    </submittedName>
</protein>
<gene>
    <name evidence="3" type="ORF">GQF63_00705</name>
</gene>
<dbReference type="Proteomes" id="UP000435036">
    <property type="component" value="Unassembled WGS sequence"/>
</dbReference>
<sequence>MENDQIKLPYFKIDGQSYVIQEKKTKWVIGELSKTLYTEISIHSQDVESDKKKGLLDDYSGNGEISFNFEASKIYKDGIPTGICSYSEDKNPEDYTYFRKDGLDYLLYFFGTIEYKGGWVLIEGELKNRYGEDSPKFPIKAALQFNPASLDWNNYKFRSLEETNGSDPHIIRLLEITNPTFSSLPETIYSFENLEYLIIQRIGNYGDKDKLPFADFGERIAELKNLKQITVNQATISSLPKSFANLIQLDRLSIIDCELGNLPDGIWKMPKLEYVLLGKNKIERIPDQIQMPSLVYLDIENNLLKTLPESLLQQPNLTTIKASLNPLEELPFAYNSFNGLGLNMQEKKRLLDTAYPGADGKGAVKWDESMYLAENDQLLISPVEKIIDTNELSEYKEELISLIKRSVGFNLTTEEDYAALGNHRFGGKPDLPESIPYPTFFSDYRNQEFNYEFIAQINCEEIAEIQDYLPRTGSLFFFFKSFQFFGSEDQNIGKIIYVEDNKSLASGDRFNFKEEDFYELMDGEYQANKADALLTVSAPSFYASYVNNYLFEGKAESLKDQDDFTYDLYEPFEKPVQELHGVDHAMNAYAFTQHESPELQAALAWKGDPQDWVILLLVSSKGNFQWGDAGELFFVIHKSDLAKRDFSKVFVTMESS</sequence>
<dbReference type="Gene3D" id="3.80.10.10">
    <property type="entry name" value="Ribonuclease Inhibitor"/>
    <property type="match status" value="1"/>
</dbReference>
<organism evidence="3 4">
    <name type="scientific">Sphingobacterium humi</name>
    <dbReference type="NCBI Taxonomy" id="1796905"/>
    <lineage>
        <taxon>Bacteria</taxon>
        <taxon>Pseudomonadati</taxon>
        <taxon>Bacteroidota</taxon>
        <taxon>Sphingobacteriia</taxon>
        <taxon>Sphingobacteriales</taxon>
        <taxon>Sphingobacteriaceae</taxon>
        <taxon>Sphingobacterium</taxon>
    </lineage>
</organism>
<reference evidence="3 4" key="1">
    <citation type="submission" date="2019-12" db="EMBL/GenBank/DDBJ databases">
        <authorList>
            <person name="Dong K."/>
        </authorList>
    </citation>
    <scope>NUCLEOTIDE SEQUENCE [LARGE SCALE GENOMIC DNA]</scope>
    <source>
        <strain evidence="3 4">JCM 31225</strain>
    </source>
</reference>
<dbReference type="SMART" id="SM00369">
    <property type="entry name" value="LRR_TYP"/>
    <property type="match status" value="3"/>
</dbReference>
<evidence type="ECO:0000256" key="2">
    <source>
        <dbReference type="ARBA" id="ARBA00022737"/>
    </source>
</evidence>
<dbReference type="AlphaFoldDB" id="A0A6N8KUY5"/>
<dbReference type="InterPro" id="IPR035948">
    <property type="entry name" value="YwqG-like_sf"/>
</dbReference>
<dbReference type="SUPFAM" id="SSF103032">
    <property type="entry name" value="Hypothetical protein YwqG"/>
    <property type="match status" value="1"/>
</dbReference>
<dbReference type="InterPro" id="IPR032675">
    <property type="entry name" value="LRR_dom_sf"/>
</dbReference>
<dbReference type="InterPro" id="IPR003591">
    <property type="entry name" value="Leu-rich_rpt_typical-subtyp"/>
</dbReference>
<dbReference type="GO" id="GO:0005737">
    <property type="term" value="C:cytoplasm"/>
    <property type="evidence" value="ECO:0007669"/>
    <property type="project" value="TreeGrafter"/>
</dbReference>
<name>A0A6N8KUY5_9SPHI</name>
<dbReference type="InterPro" id="IPR015315">
    <property type="entry name" value="DUF1963"/>
</dbReference>
<dbReference type="SUPFAM" id="SSF52058">
    <property type="entry name" value="L domain-like"/>
    <property type="match status" value="1"/>
</dbReference>
<keyword evidence="2" id="KW-0677">Repeat</keyword>
<dbReference type="Pfam" id="PF09234">
    <property type="entry name" value="DUF1963"/>
    <property type="match status" value="1"/>
</dbReference>
<dbReference type="EMBL" id="WSQA01000001">
    <property type="protein sequence ID" value="MVZ60529.1"/>
    <property type="molecule type" value="Genomic_DNA"/>
</dbReference>
<dbReference type="RefSeq" id="WP_160367176.1">
    <property type="nucleotide sequence ID" value="NZ_WSQA01000001.1"/>
</dbReference>
<comment type="caution">
    <text evidence="3">The sequence shown here is derived from an EMBL/GenBank/DDBJ whole genome shotgun (WGS) entry which is preliminary data.</text>
</comment>
<evidence type="ECO:0000313" key="4">
    <source>
        <dbReference type="Proteomes" id="UP000435036"/>
    </source>
</evidence>
<proteinExistence type="predicted"/>
<dbReference type="PANTHER" id="PTHR48051">
    <property type="match status" value="1"/>
</dbReference>
<dbReference type="PANTHER" id="PTHR48051:SF54">
    <property type="entry name" value="LEUCINE-RICH REPEAT-CONTAINING PROTEIN"/>
    <property type="match status" value="1"/>
</dbReference>
<accession>A0A6N8KUY5</accession>
<dbReference type="OrthoDB" id="8856529at2"/>
<dbReference type="Gene3D" id="2.30.320.10">
    <property type="entry name" value="YwqG-like"/>
    <property type="match status" value="1"/>
</dbReference>